<dbReference type="InterPro" id="IPR018114">
    <property type="entry name" value="TRYPSIN_HIS"/>
</dbReference>
<keyword evidence="7 12" id="KW-0720">Serine protease</keyword>
<keyword evidence="9" id="KW-0865">Zymogen</keyword>
<dbReference type="STRING" id="36166.T1GNX1"/>
<dbReference type="InterPro" id="IPR001314">
    <property type="entry name" value="Peptidase_S1A"/>
</dbReference>
<dbReference type="PROSITE" id="PS00135">
    <property type="entry name" value="TRYPSIN_SER"/>
    <property type="match status" value="1"/>
</dbReference>
<reference evidence="16" key="1">
    <citation type="submission" date="2013-02" db="EMBL/GenBank/DDBJ databases">
        <authorList>
            <person name="Hughes D."/>
        </authorList>
    </citation>
    <scope>NUCLEOTIDE SEQUENCE</scope>
    <source>
        <strain>Durham</strain>
        <strain evidence="16">NC isolate 2 -- Noor lab</strain>
    </source>
</reference>
<evidence type="ECO:0000256" key="12">
    <source>
        <dbReference type="RuleBase" id="RU363034"/>
    </source>
</evidence>
<comment type="similarity">
    <text evidence="11 13">Belongs to the peptidase S1 family. CLIP subfamily.</text>
</comment>
<dbReference type="PRINTS" id="PR00722">
    <property type="entry name" value="CHYMOTRYPSIN"/>
</dbReference>
<dbReference type="InterPro" id="IPR009003">
    <property type="entry name" value="Peptidase_S1_PA"/>
</dbReference>
<protein>
    <recommendedName>
        <fullName evidence="13">CLIP domain-containing serine protease</fullName>
        <ecNumber evidence="12">3.4.21.-</ecNumber>
    </recommendedName>
</protein>
<evidence type="ECO:0000256" key="10">
    <source>
        <dbReference type="ARBA" id="ARBA00023157"/>
    </source>
</evidence>
<accession>T1GNX1</accession>
<dbReference type="Pfam" id="PF12032">
    <property type="entry name" value="CLIP"/>
    <property type="match status" value="1"/>
</dbReference>
<dbReference type="CDD" id="cd00190">
    <property type="entry name" value="Tryp_SPc"/>
    <property type="match status" value="1"/>
</dbReference>
<comment type="domain">
    <text evidence="13">The clip domain consists of 35-55 residues which are 'knitted' together usually by 3 conserved disulfide bonds forming a clip-like compact structure.</text>
</comment>
<keyword evidence="5" id="KW-0732">Signal</keyword>
<dbReference type="GO" id="GO:0050832">
    <property type="term" value="P:defense response to fungus"/>
    <property type="evidence" value="ECO:0007669"/>
    <property type="project" value="UniProtKB-ARBA"/>
</dbReference>
<dbReference type="OMA" id="ACMEIND"/>
<dbReference type="SMART" id="SM00680">
    <property type="entry name" value="CLIP"/>
    <property type="match status" value="1"/>
</dbReference>
<dbReference type="PANTHER" id="PTHR24252:SF8">
    <property type="entry name" value="ACROSIN"/>
    <property type="match status" value="1"/>
</dbReference>
<dbReference type="PANTHER" id="PTHR24252">
    <property type="entry name" value="ACROSIN-RELATED"/>
    <property type="match status" value="1"/>
</dbReference>
<evidence type="ECO:0000256" key="4">
    <source>
        <dbReference type="ARBA" id="ARBA00022670"/>
    </source>
</evidence>
<evidence type="ECO:0000256" key="7">
    <source>
        <dbReference type="ARBA" id="ARBA00022825"/>
    </source>
</evidence>
<keyword evidence="10" id="KW-1015">Disulfide bond</keyword>
<evidence type="ECO:0000256" key="8">
    <source>
        <dbReference type="ARBA" id="ARBA00022837"/>
    </source>
</evidence>
<keyword evidence="8" id="KW-0106">Calcium</keyword>
<dbReference type="HOGENOM" id="CLU_006842_0_3_1"/>
<dbReference type="InterPro" id="IPR033116">
    <property type="entry name" value="TRYPSIN_SER"/>
</dbReference>
<keyword evidence="3 13" id="KW-0964">Secreted</keyword>
<evidence type="ECO:0000256" key="11">
    <source>
        <dbReference type="ARBA" id="ARBA00024195"/>
    </source>
</evidence>
<evidence type="ECO:0000313" key="16">
    <source>
        <dbReference type="Proteomes" id="UP000015102"/>
    </source>
</evidence>
<dbReference type="InterPro" id="IPR043504">
    <property type="entry name" value="Peptidase_S1_PA_chymotrypsin"/>
</dbReference>
<dbReference type="GO" id="GO:0006508">
    <property type="term" value="P:proteolysis"/>
    <property type="evidence" value="ECO:0007669"/>
    <property type="project" value="UniProtKB-KW"/>
</dbReference>
<dbReference type="Proteomes" id="UP000015102">
    <property type="component" value="Unassembled WGS sequence"/>
</dbReference>
<evidence type="ECO:0000259" key="14">
    <source>
        <dbReference type="PROSITE" id="PS50240"/>
    </source>
</evidence>
<proteinExistence type="inferred from homology"/>
<keyword evidence="16" id="KW-1185">Reference proteome</keyword>
<organism evidence="15 16">
    <name type="scientific">Megaselia scalaris</name>
    <name type="common">Humpbacked fly</name>
    <name type="synonym">Phora scalaris</name>
    <dbReference type="NCBI Taxonomy" id="36166"/>
    <lineage>
        <taxon>Eukaryota</taxon>
        <taxon>Metazoa</taxon>
        <taxon>Ecdysozoa</taxon>
        <taxon>Arthropoda</taxon>
        <taxon>Hexapoda</taxon>
        <taxon>Insecta</taxon>
        <taxon>Pterygota</taxon>
        <taxon>Neoptera</taxon>
        <taxon>Endopterygota</taxon>
        <taxon>Diptera</taxon>
        <taxon>Brachycera</taxon>
        <taxon>Muscomorpha</taxon>
        <taxon>Platypezoidea</taxon>
        <taxon>Phoridae</taxon>
        <taxon>Megaseliini</taxon>
        <taxon>Megaselia</taxon>
    </lineage>
</organism>
<dbReference type="PROSITE" id="PS00134">
    <property type="entry name" value="TRYPSIN_HIS"/>
    <property type="match status" value="1"/>
</dbReference>
<dbReference type="InterPro" id="IPR001254">
    <property type="entry name" value="Trypsin_dom"/>
</dbReference>
<evidence type="ECO:0000256" key="2">
    <source>
        <dbReference type="ARBA" id="ARBA00004613"/>
    </source>
</evidence>
<evidence type="ECO:0000256" key="13">
    <source>
        <dbReference type="RuleBase" id="RU366078"/>
    </source>
</evidence>
<dbReference type="GO" id="GO:0004252">
    <property type="term" value="F:serine-type endopeptidase activity"/>
    <property type="evidence" value="ECO:0007669"/>
    <property type="project" value="UniProtKB-UniRule"/>
</dbReference>
<evidence type="ECO:0000313" key="15">
    <source>
        <dbReference type="EnsemblMetazoa" id="MESCA005283-PA"/>
    </source>
</evidence>
<dbReference type="FunFam" id="2.40.10.10:FF:000015">
    <property type="entry name" value="Atrial natriuretic peptide-converting enzyme"/>
    <property type="match status" value="1"/>
</dbReference>
<keyword evidence="4 12" id="KW-0645">Protease</keyword>
<dbReference type="SMART" id="SM00020">
    <property type="entry name" value="Tryp_SPc"/>
    <property type="match status" value="1"/>
</dbReference>
<dbReference type="InterPro" id="IPR038565">
    <property type="entry name" value="CLIP_sf"/>
</dbReference>
<sequence>QHQICYTPENYYGICVVFTECQSLVEYYGQNKDSQEAVQYLNQVQRNCSSKSESNDQVVCCAEAYNNHYLQKPHTGNGDVILNGPECGLSSEFTSKKVVGGEPAKIGAWPWITLLGYGVSEISPFMCGGSLITKRHVITAAHCVKSDLKFVRLGEHDLGSSTETTTIDINVVRVKISHPKYNPRNGKNDIGILYLETAVSYTERIHPVCIPKDPPLRTQSFVDYELYVAGWGRTQEGGKSAEVLQQLPLPVWENEVCRDKYSSQRRLSSKDQFDEATICAGILTGGMDTCQGDSGGPLMYPQKEDDIIRFYLIGVVSYGIGCARADIPGVYTNVANFIDWIEQKIMS</sequence>
<reference evidence="15" key="2">
    <citation type="submission" date="2015-06" db="UniProtKB">
        <authorList>
            <consortium name="EnsemblMetazoa"/>
        </authorList>
    </citation>
    <scope>IDENTIFICATION</scope>
</reference>
<dbReference type="Pfam" id="PF00089">
    <property type="entry name" value="Trypsin"/>
    <property type="match status" value="1"/>
</dbReference>
<dbReference type="GO" id="GO:0035008">
    <property type="term" value="P:positive regulation of melanization defense response"/>
    <property type="evidence" value="ECO:0007669"/>
    <property type="project" value="UniProtKB-ARBA"/>
</dbReference>
<dbReference type="Gene3D" id="3.30.1640.30">
    <property type="match status" value="1"/>
</dbReference>
<dbReference type="PROSITE" id="PS50240">
    <property type="entry name" value="TRYPSIN_DOM"/>
    <property type="match status" value="1"/>
</dbReference>
<evidence type="ECO:0000256" key="9">
    <source>
        <dbReference type="ARBA" id="ARBA00023145"/>
    </source>
</evidence>
<evidence type="ECO:0000256" key="3">
    <source>
        <dbReference type="ARBA" id="ARBA00022525"/>
    </source>
</evidence>
<feature type="domain" description="Peptidase S1" evidence="14">
    <location>
        <begin position="98"/>
        <end position="346"/>
    </location>
</feature>
<dbReference type="EC" id="3.4.21.-" evidence="12"/>
<dbReference type="GO" id="GO:0005576">
    <property type="term" value="C:extracellular region"/>
    <property type="evidence" value="ECO:0007669"/>
    <property type="project" value="UniProtKB-SubCell"/>
</dbReference>
<keyword evidence="6 12" id="KW-0378">Hydrolase</keyword>
<evidence type="ECO:0000256" key="5">
    <source>
        <dbReference type="ARBA" id="ARBA00022729"/>
    </source>
</evidence>
<evidence type="ECO:0000256" key="6">
    <source>
        <dbReference type="ARBA" id="ARBA00022801"/>
    </source>
</evidence>
<dbReference type="AlphaFoldDB" id="T1GNX1"/>
<dbReference type="InterPro" id="IPR022700">
    <property type="entry name" value="CLIP"/>
</dbReference>
<dbReference type="EnsemblMetazoa" id="MESCA005283-RA">
    <property type="protein sequence ID" value="MESCA005283-PA"/>
    <property type="gene ID" value="MESCA005283"/>
</dbReference>
<dbReference type="SUPFAM" id="SSF50494">
    <property type="entry name" value="Trypsin-like serine proteases"/>
    <property type="match status" value="1"/>
</dbReference>
<dbReference type="GO" id="GO:0160032">
    <property type="term" value="P:Toll receptor ligand protein activation cascade"/>
    <property type="evidence" value="ECO:0007669"/>
    <property type="project" value="UniProtKB-ARBA"/>
</dbReference>
<comment type="subcellular location">
    <subcellularLocation>
        <location evidence="2 13">Secreted</location>
    </subcellularLocation>
</comment>
<comment type="catalytic activity">
    <reaction evidence="1">
        <text>Preferential cleavage: Arg-|-Xaa, Lys-|-Xaa.</text>
        <dbReference type="EC" id="3.4.21.10"/>
    </reaction>
</comment>
<dbReference type="EMBL" id="CAQQ02092312">
    <property type="status" value="NOT_ANNOTATED_CDS"/>
    <property type="molecule type" value="Genomic_DNA"/>
</dbReference>
<name>T1GNX1_MEGSC</name>
<evidence type="ECO:0000256" key="1">
    <source>
        <dbReference type="ARBA" id="ARBA00001656"/>
    </source>
</evidence>
<dbReference type="Gene3D" id="2.40.10.10">
    <property type="entry name" value="Trypsin-like serine proteases"/>
    <property type="match status" value="2"/>
</dbReference>